<gene>
    <name evidence="2" type="ORF">RRH01S_16_01020</name>
</gene>
<dbReference type="Pfam" id="PF03621">
    <property type="entry name" value="MbtH"/>
    <property type="match status" value="1"/>
</dbReference>
<evidence type="ECO:0000259" key="1">
    <source>
        <dbReference type="SMART" id="SM00923"/>
    </source>
</evidence>
<protein>
    <recommendedName>
        <fullName evidence="1">MbtH-like domain-containing protein</fullName>
    </recommendedName>
</protein>
<accession>A0AA87Q6T9</accession>
<dbReference type="SMART" id="SM00923">
    <property type="entry name" value="MbtH"/>
    <property type="match status" value="1"/>
</dbReference>
<dbReference type="Gene3D" id="3.90.820.10">
    <property type="entry name" value="Structural Genomics, Unknown Function 30-nov-00 1gh9 Mol_id"/>
    <property type="match status" value="1"/>
</dbReference>
<evidence type="ECO:0000313" key="2">
    <source>
        <dbReference type="EMBL" id="GAJ96153.1"/>
    </source>
</evidence>
<reference evidence="2 3" key="1">
    <citation type="submission" date="2014-05" db="EMBL/GenBank/DDBJ databases">
        <title>Whole genome shotgun sequence of Rhizobium rhizogenes NBRC 13257.</title>
        <authorList>
            <person name="Katano-Makiyama Y."/>
            <person name="Hosoyama A."/>
            <person name="Hashimoto M."/>
            <person name="Hosoyama Y."/>
            <person name="Noguchi M."/>
            <person name="Tsuchikane K."/>
            <person name="Kimura A."/>
            <person name="Ohji S."/>
            <person name="Ichikawa N."/>
            <person name="Yamazoe A."/>
            <person name="Fujita N."/>
        </authorList>
    </citation>
    <scope>NUCLEOTIDE SEQUENCE [LARGE SCALE GENOMIC DNA]</scope>
    <source>
        <strain evidence="2 3">NBRC 13257</strain>
    </source>
</reference>
<sequence>MWDDEEVDYFIVVNGEEQYSLWPAGSRLPEGWSIVGEPGSKQSRLERIAELWTDLRPRSLRETKAG</sequence>
<dbReference type="SUPFAM" id="SSF160582">
    <property type="entry name" value="MbtH-like"/>
    <property type="match status" value="1"/>
</dbReference>
<organism evidence="2 3">
    <name type="scientific">Rhizobium rhizogenes NBRC 13257</name>
    <dbReference type="NCBI Taxonomy" id="1220581"/>
    <lineage>
        <taxon>Bacteria</taxon>
        <taxon>Pseudomonadati</taxon>
        <taxon>Pseudomonadota</taxon>
        <taxon>Alphaproteobacteria</taxon>
        <taxon>Hyphomicrobiales</taxon>
        <taxon>Rhizobiaceae</taxon>
        <taxon>Rhizobium/Agrobacterium group</taxon>
        <taxon>Rhizobium</taxon>
    </lineage>
</organism>
<dbReference type="InterPro" id="IPR005153">
    <property type="entry name" value="MbtH-like_dom"/>
</dbReference>
<dbReference type="InterPro" id="IPR037407">
    <property type="entry name" value="MLP_fam"/>
</dbReference>
<dbReference type="RefSeq" id="WP_042475877.1">
    <property type="nucleotide sequence ID" value="NZ_BAYX01000016.1"/>
</dbReference>
<dbReference type="AlphaFoldDB" id="A0AA87Q6T9"/>
<dbReference type="EMBL" id="BAYX01000016">
    <property type="protein sequence ID" value="GAJ96153.1"/>
    <property type="molecule type" value="Genomic_DNA"/>
</dbReference>
<name>A0AA87Q6T9_RHIRH</name>
<dbReference type="GO" id="GO:0019290">
    <property type="term" value="P:siderophore biosynthetic process"/>
    <property type="evidence" value="ECO:0007669"/>
    <property type="project" value="TreeGrafter"/>
</dbReference>
<dbReference type="InterPro" id="IPR038020">
    <property type="entry name" value="MbtH-like_sf"/>
</dbReference>
<comment type="caution">
    <text evidence="2">The sequence shown here is derived from an EMBL/GenBank/DDBJ whole genome shotgun (WGS) entry which is preliminary data.</text>
</comment>
<evidence type="ECO:0000313" key="3">
    <source>
        <dbReference type="Proteomes" id="UP000026941"/>
    </source>
</evidence>
<feature type="domain" description="MbtH-like" evidence="1">
    <location>
        <begin position="3"/>
        <end position="50"/>
    </location>
</feature>
<dbReference type="GO" id="GO:0005829">
    <property type="term" value="C:cytosol"/>
    <property type="evidence" value="ECO:0007669"/>
    <property type="project" value="TreeGrafter"/>
</dbReference>
<dbReference type="PANTHER" id="PTHR38444">
    <property type="entry name" value="ENTEROBACTIN BIOSYNTHESIS PROTEIN YBDZ"/>
    <property type="match status" value="1"/>
</dbReference>
<proteinExistence type="predicted"/>
<dbReference type="Proteomes" id="UP000026941">
    <property type="component" value="Unassembled WGS sequence"/>
</dbReference>
<dbReference type="PANTHER" id="PTHR38444:SF1">
    <property type="entry name" value="ENTEROBACTIN BIOSYNTHESIS PROTEIN YBDZ"/>
    <property type="match status" value="1"/>
</dbReference>